<dbReference type="Proteomes" id="UP000288216">
    <property type="component" value="Unassembled WGS sequence"/>
</dbReference>
<dbReference type="EMBL" id="BFAA01000886">
    <property type="protein sequence ID" value="GCB74205.1"/>
    <property type="molecule type" value="Genomic_DNA"/>
</dbReference>
<keyword evidence="1" id="KW-1133">Transmembrane helix</keyword>
<keyword evidence="1" id="KW-0812">Transmembrane</keyword>
<accession>A0A401PM73</accession>
<dbReference type="OMA" id="TYYLQYY"/>
<feature type="transmembrane region" description="Helical" evidence="1">
    <location>
        <begin position="227"/>
        <end position="247"/>
    </location>
</feature>
<feature type="transmembrane region" description="Helical" evidence="1">
    <location>
        <begin position="192"/>
        <end position="211"/>
    </location>
</feature>
<keyword evidence="3" id="KW-1185">Reference proteome</keyword>
<keyword evidence="1" id="KW-0472">Membrane</keyword>
<feature type="transmembrane region" description="Helical" evidence="1">
    <location>
        <begin position="315"/>
        <end position="335"/>
    </location>
</feature>
<feature type="transmembrane region" description="Helical" evidence="1">
    <location>
        <begin position="106"/>
        <end position="127"/>
    </location>
</feature>
<protein>
    <submittedName>
        <fullName evidence="2">Uncharacterized protein</fullName>
    </submittedName>
</protein>
<dbReference type="OrthoDB" id="6116397at2759"/>
<evidence type="ECO:0000313" key="3">
    <source>
        <dbReference type="Proteomes" id="UP000288216"/>
    </source>
</evidence>
<name>A0A401PM73_SCYTO</name>
<dbReference type="AlphaFoldDB" id="A0A401PM73"/>
<evidence type="ECO:0000256" key="1">
    <source>
        <dbReference type="SAM" id="Phobius"/>
    </source>
</evidence>
<organism evidence="2 3">
    <name type="scientific">Scyliorhinus torazame</name>
    <name type="common">Cloudy catshark</name>
    <name type="synonym">Catulus torazame</name>
    <dbReference type="NCBI Taxonomy" id="75743"/>
    <lineage>
        <taxon>Eukaryota</taxon>
        <taxon>Metazoa</taxon>
        <taxon>Chordata</taxon>
        <taxon>Craniata</taxon>
        <taxon>Vertebrata</taxon>
        <taxon>Chondrichthyes</taxon>
        <taxon>Elasmobranchii</taxon>
        <taxon>Galeomorphii</taxon>
        <taxon>Galeoidea</taxon>
        <taxon>Carcharhiniformes</taxon>
        <taxon>Scyliorhinidae</taxon>
        <taxon>Scyliorhinus</taxon>
    </lineage>
</organism>
<evidence type="ECO:0000313" key="2">
    <source>
        <dbReference type="EMBL" id="GCB74205.1"/>
    </source>
</evidence>
<proteinExistence type="predicted"/>
<comment type="caution">
    <text evidence="2">The sequence shown here is derived from an EMBL/GenBank/DDBJ whole genome shotgun (WGS) entry which is preliminary data.</text>
</comment>
<reference evidence="2 3" key="1">
    <citation type="journal article" date="2018" name="Nat. Ecol. Evol.">
        <title>Shark genomes provide insights into elasmobranch evolution and the origin of vertebrates.</title>
        <authorList>
            <person name="Hara Y"/>
            <person name="Yamaguchi K"/>
            <person name="Onimaru K"/>
            <person name="Kadota M"/>
            <person name="Koyanagi M"/>
            <person name="Keeley SD"/>
            <person name="Tatsumi K"/>
            <person name="Tanaka K"/>
            <person name="Motone F"/>
            <person name="Kageyama Y"/>
            <person name="Nozu R"/>
            <person name="Adachi N"/>
            <person name="Nishimura O"/>
            <person name="Nakagawa R"/>
            <person name="Tanegashima C"/>
            <person name="Kiyatake I"/>
            <person name="Matsumoto R"/>
            <person name="Murakumo K"/>
            <person name="Nishida K"/>
            <person name="Terakita A"/>
            <person name="Kuratani S"/>
            <person name="Sato K"/>
            <person name="Hyodo S Kuraku.S."/>
        </authorList>
    </citation>
    <scope>NUCLEOTIDE SEQUENCE [LARGE SCALE GENOMIC DNA]</scope>
</reference>
<sequence>MPAGIRYSPIEKQKKEGGFVFEDIDSCSGISDIFVCVLNDSTLRRRKATHPEARKARLAVHGLQQKQRLLQEKHLKAKSLVDKIPVGGGISLWPEMDDMRLTKREVLVLIISSLLLIFAVVTLFEYLHGPLLLHLNYYSGRVRTFHGYHPITCNSEVALNQSLIRWHKDFRKLLENIQRQFEAPFHCVHVTFILYIMLYIVGITMLLYYLVDNMIQKSRLTPKRIKIWLTLLVVTATWTFLMIKLLVAAHHLERAIEGTVYSLIEELADLAVTGHDLRCYHDIVTYWQFRCLPPTTHGILNIFGLIKVRDISFYFHYYSLPVITALCTPVIKLLLALKTIYSRPHVY</sequence>
<gene>
    <name evidence="2" type="ORF">scyTo_0003293</name>
</gene>